<dbReference type="CDD" id="cd23432">
    <property type="entry name" value="beta-trefoil_Ricin_EndoBetaGal-like"/>
    <property type="match status" value="1"/>
</dbReference>
<evidence type="ECO:0000259" key="2">
    <source>
        <dbReference type="SMART" id="SM00642"/>
    </source>
</evidence>
<dbReference type="SUPFAM" id="SSF51445">
    <property type="entry name" value="(Trans)glycosidases"/>
    <property type="match status" value="1"/>
</dbReference>
<dbReference type="Gene3D" id="2.60.40.1080">
    <property type="match status" value="2"/>
</dbReference>
<accession>A0A364Y0I7</accession>
<dbReference type="SUPFAM" id="SSF51011">
    <property type="entry name" value="Glycosyl hydrolase domain"/>
    <property type="match status" value="1"/>
</dbReference>
<dbReference type="OrthoDB" id="9806009at2"/>
<dbReference type="InterPro" id="IPR008964">
    <property type="entry name" value="Invasin/intimin_cell_adhesion"/>
</dbReference>
<dbReference type="Gene3D" id="3.20.20.80">
    <property type="entry name" value="Glycosidases"/>
    <property type="match status" value="1"/>
</dbReference>
<reference evidence="3 4" key="1">
    <citation type="submission" date="2018-06" db="EMBL/GenBank/DDBJ databases">
        <title>Chryseolinea flavus sp. nov., a member of the phylum Bacteroidetes isolated from soil.</title>
        <authorList>
            <person name="Li Y."/>
            <person name="Wang J."/>
        </authorList>
    </citation>
    <scope>NUCLEOTIDE SEQUENCE [LARGE SCALE GENOMIC DNA]</scope>
    <source>
        <strain evidence="3 4">SDU1-6</strain>
    </source>
</reference>
<organism evidence="3 4">
    <name type="scientific">Pseudochryseolinea flava</name>
    <dbReference type="NCBI Taxonomy" id="2059302"/>
    <lineage>
        <taxon>Bacteria</taxon>
        <taxon>Pseudomonadati</taxon>
        <taxon>Bacteroidota</taxon>
        <taxon>Cytophagia</taxon>
        <taxon>Cytophagales</taxon>
        <taxon>Fulvivirgaceae</taxon>
        <taxon>Pseudochryseolinea</taxon>
    </lineage>
</organism>
<dbReference type="Pfam" id="PF18962">
    <property type="entry name" value="Por_Secre_tail"/>
    <property type="match status" value="1"/>
</dbReference>
<dbReference type="PANTHER" id="PTHR10357:SF179">
    <property type="entry name" value="NEUTRAL AND BASIC AMINO ACID TRANSPORT PROTEIN RBAT"/>
    <property type="match status" value="1"/>
</dbReference>
<dbReference type="GO" id="GO:0009313">
    <property type="term" value="P:oligosaccharide catabolic process"/>
    <property type="evidence" value="ECO:0007669"/>
    <property type="project" value="TreeGrafter"/>
</dbReference>
<dbReference type="InterPro" id="IPR035992">
    <property type="entry name" value="Ricin_B-like_lectins"/>
</dbReference>
<dbReference type="SMART" id="SM00635">
    <property type="entry name" value="BID_2"/>
    <property type="match status" value="2"/>
</dbReference>
<evidence type="ECO:0000313" key="4">
    <source>
        <dbReference type="Proteomes" id="UP000251889"/>
    </source>
</evidence>
<dbReference type="InterPro" id="IPR026444">
    <property type="entry name" value="Secre_tail"/>
</dbReference>
<keyword evidence="4" id="KW-1185">Reference proteome</keyword>
<dbReference type="NCBIfam" id="TIGR04183">
    <property type="entry name" value="Por_Secre_tail"/>
    <property type="match status" value="1"/>
</dbReference>
<dbReference type="SMART" id="SM00642">
    <property type="entry name" value="Aamy"/>
    <property type="match status" value="1"/>
</dbReference>
<dbReference type="Pfam" id="PF00128">
    <property type="entry name" value="Alpha-amylase"/>
    <property type="match status" value="1"/>
</dbReference>
<dbReference type="RefSeq" id="WP_112748756.1">
    <property type="nucleotide sequence ID" value="NZ_QMFY01000012.1"/>
</dbReference>
<dbReference type="InterPro" id="IPR017853">
    <property type="entry name" value="GH"/>
</dbReference>
<dbReference type="SUPFAM" id="SSF49373">
    <property type="entry name" value="Invasin/intimin cell-adhesion fragments"/>
    <property type="match status" value="2"/>
</dbReference>
<evidence type="ECO:0008006" key="5">
    <source>
        <dbReference type="Google" id="ProtNLM"/>
    </source>
</evidence>
<feature type="domain" description="Glycosyl hydrolase family 13 catalytic" evidence="2">
    <location>
        <begin position="55"/>
        <end position="372"/>
    </location>
</feature>
<dbReference type="Pfam" id="PF16738">
    <property type="entry name" value="CBM26"/>
    <property type="match status" value="1"/>
</dbReference>
<name>A0A364Y0I7_9BACT</name>
<dbReference type="SUPFAM" id="SSF50370">
    <property type="entry name" value="Ricin B-like lectins"/>
    <property type="match status" value="1"/>
</dbReference>
<evidence type="ECO:0000313" key="3">
    <source>
        <dbReference type="EMBL" id="RAV99242.1"/>
    </source>
</evidence>
<dbReference type="GO" id="GO:0004556">
    <property type="term" value="F:alpha-amylase activity"/>
    <property type="evidence" value="ECO:0007669"/>
    <property type="project" value="TreeGrafter"/>
</dbReference>
<dbReference type="Gene3D" id="2.60.40.10">
    <property type="entry name" value="Immunoglobulins"/>
    <property type="match status" value="1"/>
</dbReference>
<feature type="domain" description="BIG2" evidence="1">
    <location>
        <begin position="641"/>
        <end position="718"/>
    </location>
</feature>
<dbReference type="AlphaFoldDB" id="A0A364Y0I7"/>
<dbReference type="InterPro" id="IPR003343">
    <property type="entry name" value="Big_2"/>
</dbReference>
<dbReference type="InterPro" id="IPR013783">
    <property type="entry name" value="Ig-like_fold"/>
</dbReference>
<evidence type="ECO:0000259" key="1">
    <source>
        <dbReference type="SMART" id="SM00635"/>
    </source>
</evidence>
<dbReference type="EMBL" id="QMFY01000012">
    <property type="protein sequence ID" value="RAV99242.1"/>
    <property type="molecule type" value="Genomic_DNA"/>
</dbReference>
<dbReference type="Pfam" id="PF02368">
    <property type="entry name" value="Big_2"/>
    <property type="match status" value="2"/>
</dbReference>
<proteinExistence type="predicted"/>
<sequence length="949" mass="103096">MKDFISRRGHAGGGITVLLLLLFTLWGNMLYAQDPPQYGTPFSGVPDVRDVNMYQVHIRPYSAAGNLQGVINRLDQIKALGTNVVYLMPHYPHGTDSRSSQSPYCIKDFKGVAAEYGTLTDLRNLVDGCHQRGMAVILDFVVNQTSWDHPWITQHPDYYVRSGGVIQPLNPFPDVAALDFNNTAMRAAIVDAMRYWIFAANVDGYRCDYANNAPLDFWTNTINNLRGITSHKLLMFAEGDRLTNFNAGFDMNFGDKWYYDAIEDISTGASVSLIQSTTNTEYTNANSVQQVVRYTANHDSETSITAIQRFNGHNGVVANFLVSAYMRGVPFLTSGQEVDFNQTIPWPYTSVKINWNANTTAAADFTKVLNFRTASAAIRRGTVTNYSNNDVCAFTKINGSEKVVVMVNMRNTNASFVIPSAMAGSYTDPFNNNSAATLTAGATQSLGAFQYRVLTNASVTPIAVASVSLSPATASVSAGLTRQLVATIVPANATNQNVTWSSSNNAVATVNAAGLVTAVAAGTATITVTTQDGNKTATSAITVTPSSTFTVHFYKPSTWGSGIRIYWWAAQPSGVLADGAWPGTLMTNVGNGWYSHTFTNVTSTNLIFNDGTNQTSDLSRNKTGWYMNDTWYDTNPGAPVAVTGVTVSPTTGTMSINGTVQLTATVAPSNAANKTVTWNSSNTTIATVSASGLVTGKASGSATITVTTQDGNKIATANITVTSTGTTYYQIVNRWQSNSYLYDGGNGQVRYGTNPSGNSYQWARIDVSGGYYVLKNRATGNIMHVENQNGAVQLSAGDQSWWSAQWSISATGDGWNYIINRWQTSQRIHLENLLGYVQYANAQTGWHSAMWQLVNPITARERTSERTSEENELVSIYPNPSRGNQLFVLVNGEQKNETAELTILDVHGKTFLVTKIEGYGKVMHDLTPGLYVAKVKIGNLNVTKKIIIE</sequence>
<dbReference type="PANTHER" id="PTHR10357">
    <property type="entry name" value="ALPHA-AMYLASE FAMILY MEMBER"/>
    <property type="match status" value="1"/>
</dbReference>
<gene>
    <name evidence="3" type="ORF">DQQ10_20310</name>
</gene>
<protein>
    <recommendedName>
        <fullName evidence="5">Glycosyl hydrolase family 13 catalytic domain-containing protein</fullName>
    </recommendedName>
</protein>
<dbReference type="InterPro" id="IPR031965">
    <property type="entry name" value="CBM26"/>
</dbReference>
<dbReference type="Gene3D" id="2.60.40.1180">
    <property type="entry name" value="Golgi alpha-mannosidase II"/>
    <property type="match status" value="1"/>
</dbReference>
<dbReference type="Gene3D" id="2.80.10.50">
    <property type="match status" value="1"/>
</dbReference>
<dbReference type="Proteomes" id="UP000251889">
    <property type="component" value="Unassembled WGS sequence"/>
</dbReference>
<dbReference type="InterPro" id="IPR013780">
    <property type="entry name" value="Glyco_hydro_b"/>
</dbReference>
<feature type="domain" description="BIG2" evidence="1">
    <location>
        <begin position="463"/>
        <end position="540"/>
    </location>
</feature>
<comment type="caution">
    <text evidence="3">The sequence shown here is derived from an EMBL/GenBank/DDBJ whole genome shotgun (WGS) entry which is preliminary data.</text>
</comment>
<dbReference type="InterPro" id="IPR006047">
    <property type="entry name" value="GH13_cat_dom"/>
</dbReference>